<feature type="compositionally biased region" description="Low complexity" evidence="1">
    <location>
        <begin position="24"/>
        <end position="36"/>
    </location>
</feature>
<organism evidence="2">
    <name type="scientific">uncultured Acetobacteraceae bacterium</name>
    <dbReference type="NCBI Taxonomy" id="169975"/>
    <lineage>
        <taxon>Bacteria</taxon>
        <taxon>Pseudomonadati</taxon>
        <taxon>Pseudomonadota</taxon>
        <taxon>Alphaproteobacteria</taxon>
        <taxon>Acetobacterales</taxon>
        <taxon>Acetobacteraceae</taxon>
        <taxon>environmental samples</taxon>
    </lineage>
</organism>
<proteinExistence type="predicted"/>
<gene>
    <name evidence="2" type="ORF">AVDCRST_MAG04-2126</name>
</gene>
<evidence type="ECO:0000313" key="2">
    <source>
        <dbReference type="EMBL" id="CAA9251339.1"/>
    </source>
</evidence>
<sequence length="71" mass="7812">WPRLRRAVASSGRRRSAARRKPTASRNSPASASAPPWLARNTGASGWRARARCVCRRAPRASPRCRDTTPS</sequence>
<reference evidence="2" key="1">
    <citation type="submission" date="2020-02" db="EMBL/GenBank/DDBJ databases">
        <authorList>
            <person name="Meier V. D."/>
        </authorList>
    </citation>
    <scope>NUCLEOTIDE SEQUENCE</scope>
    <source>
        <strain evidence="2">AVDCRST_MAG04</strain>
    </source>
</reference>
<feature type="non-terminal residue" evidence="2">
    <location>
        <position position="1"/>
    </location>
</feature>
<name>A0A6J4IIT4_9PROT</name>
<protein>
    <submittedName>
        <fullName evidence="2">Uncharacterized protein</fullName>
    </submittedName>
</protein>
<dbReference type="EMBL" id="CADCTL010000146">
    <property type="protein sequence ID" value="CAA9251339.1"/>
    <property type="molecule type" value="Genomic_DNA"/>
</dbReference>
<evidence type="ECO:0000256" key="1">
    <source>
        <dbReference type="SAM" id="MobiDB-lite"/>
    </source>
</evidence>
<feature type="region of interest" description="Disordered" evidence="1">
    <location>
        <begin position="1"/>
        <end position="50"/>
    </location>
</feature>
<accession>A0A6J4IIT4</accession>
<feature type="non-terminal residue" evidence="2">
    <location>
        <position position="71"/>
    </location>
</feature>
<dbReference type="AlphaFoldDB" id="A0A6J4IIT4"/>
<feature type="compositionally biased region" description="Basic residues" evidence="1">
    <location>
        <begin position="1"/>
        <end position="23"/>
    </location>
</feature>